<protein>
    <submittedName>
        <fullName evidence="2">Class A beta-lactamase-related serine hydrolase</fullName>
    </submittedName>
</protein>
<dbReference type="Pfam" id="PF00144">
    <property type="entry name" value="Beta-lactamase"/>
    <property type="match status" value="1"/>
</dbReference>
<accession>A0A4Q9DV24</accession>
<reference evidence="2 3" key="1">
    <citation type="submission" date="2019-02" db="EMBL/GenBank/DDBJ databases">
        <title>Paenibacillus sp. nov., isolated from surface-sterilized tissue of Thalictrum simplex L.</title>
        <authorList>
            <person name="Tuo L."/>
        </authorList>
    </citation>
    <scope>NUCLEOTIDE SEQUENCE [LARGE SCALE GENOMIC DNA]</scope>
    <source>
        <strain evidence="2 3">N2SHLJ1</strain>
    </source>
</reference>
<dbReference type="InterPro" id="IPR001466">
    <property type="entry name" value="Beta-lactam-related"/>
</dbReference>
<name>A0A4Q9DV24_9BACL</name>
<dbReference type="OrthoDB" id="9803467at2"/>
<dbReference type="InterPro" id="IPR050491">
    <property type="entry name" value="AmpC-like"/>
</dbReference>
<feature type="domain" description="Beta-lactamase-related" evidence="1">
    <location>
        <begin position="15"/>
        <end position="320"/>
    </location>
</feature>
<proteinExistence type="predicted"/>
<dbReference type="PANTHER" id="PTHR46825:SF9">
    <property type="entry name" value="BETA-LACTAMASE-RELATED DOMAIN-CONTAINING PROTEIN"/>
    <property type="match status" value="1"/>
</dbReference>
<evidence type="ECO:0000313" key="2">
    <source>
        <dbReference type="EMBL" id="TBL79438.1"/>
    </source>
</evidence>
<dbReference type="AlphaFoldDB" id="A0A4Q9DV24"/>
<dbReference type="InterPro" id="IPR012338">
    <property type="entry name" value="Beta-lactam/transpept-like"/>
</dbReference>
<dbReference type="SUPFAM" id="SSF56601">
    <property type="entry name" value="beta-lactamase/transpeptidase-like"/>
    <property type="match status" value="1"/>
</dbReference>
<dbReference type="Proteomes" id="UP000293142">
    <property type="component" value="Unassembled WGS sequence"/>
</dbReference>
<dbReference type="GO" id="GO:0016787">
    <property type="term" value="F:hydrolase activity"/>
    <property type="evidence" value="ECO:0007669"/>
    <property type="project" value="UniProtKB-KW"/>
</dbReference>
<sequence>MYTDQRLADYFEQTASTGTFSGVILSAHRGEIRYLRAFGLANREHGVPNTTETRFLIASISKPITALAVMLLEEQGRLRVTDTARTYLPEIAELDERITIHHLLTHTSGLSDFEGLPGYFETSGKLSFVNEAIFGLIAGELPDFLPGEGWSYCNTGYNALGLIIDRTAGMPYEQFVHSRLLEPLGMADTGFAESERIIPRLAGAYTEKAQEIVKAPFLAAENFRASGSMYSTAEDLLKLDRVFTGGHHAITREDTIKRMLTQHAFAQTRYYGYGLSLYEHSYGHGGSLPGCRCIYRHYPAQDRTFIFLSNCDFGGTDDLLRGAETILYA</sequence>
<dbReference type="RefSeq" id="WP_131013382.1">
    <property type="nucleotide sequence ID" value="NZ_SIRE01000007.1"/>
</dbReference>
<keyword evidence="3" id="KW-1185">Reference proteome</keyword>
<evidence type="ECO:0000259" key="1">
    <source>
        <dbReference type="Pfam" id="PF00144"/>
    </source>
</evidence>
<comment type="caution">
    <text evidence="2">The sequence shown here is derived from an EMBL/GenBank/DDBJ whole genome shotgun (WGS) entry which is preliminary data.</text>
</comment>
<organism evidence="2 3">
    <name type="scientific">Paenibacillus thalictri</name>
    <dbReference type="NCBI Taxonomy" id="2527873"/>
    <lineage>
        <taxon>Bacteria</taxon>
        <taxon>Bacillati</taxon>
        <taxon>Bacillota</taxon>
        <taxon>Bacilli</taxon>
        <taxon>Bacillales</taxon>
        <taxon>Paenibacillaceae</taxon>
        <taxon>Paenibacillus</taxon>
    </lineage>
</organism>
<keyword evidence="2" id="KW-0378">Hydrolase</keyword>
<evidence type="ECO:0000313" key="3">
    <source>
        <dbReference type="Proteomes" id="UP000293142"/>
    </source>
</evidence>
<dbReference type="Gene3D" id="3.40.710.10">
    <property type="entry name" value="DD-peptidase/beta-lactamase superfamily"/>
    <property type="match status" value="1"/>
</dbReference>
<dbReference type="EMBL" id="SIRE01000007">
    <property type="protein sequence ID" value="TBL79438.1"/>
    <property type="molecule type" value="Genomic_DNA"/>
</dbReference>
<dbReference type="PANTHER" id="PTHR46825">
    <property type="entry name" value="D-ALANYL-D-ALANINE-CARBOXYPEPTIDASE/ENDOPEPTIDASE AMPH"/>
    <property type="match status" value="1"/>
</dbReference>
<gene>
    <name evidence="2" type="ORF">EYB31_11020</name>
</gene>